<evidence type="ECO:0000256" key="1">
    <source>
        <dbReference type="ARBA" id="ARBA00005189"/>
    </source>
</evidence>
<reference evidence="7" key="1">
    <citation type="submission" date="2017-02" db="EMBL/GenBank/DDBJ databases">
        <authorList>
            <person name="Varghese N."/>
            <person name="Submissions S."/>
        </authorList>
    </citation>
    <scope>NUCLEOTIDE SEQUENCE [LARGE SCALE GENOMIC DNA]</scope>
    <source>
        <strain evidence="7">DSM 24967</strain>
    </source>
</reference>
<dbReference type="GO" id="GO:0006654">
    <property type="term" value="P:phosphatidic acid biosynthetic process"/>
    <property type="evidence" value="ECO:0007669"/>
    <property type="project" value="TreeGrafter"/>
</dbReference>
<evidence type="ECO:0000256" key="3">
    <source>
        <dbReference type="ARBA" id="ARBA00023315"/>
    </source>
</evidence>
<proteinExistence type="predicted"/>
<dbReference type="Proteomes" id="UP000190852">
    <property type="component" value="Unassembled WGS sequence"/>
</dbReference>
<evidence type="ECO:0000313" key="7">
    <source>
        <dbReference type="Proteomes" id="UP000190852"/>
    </source>
</evidence>
<evidence type="ECO:0000256" key="2">
    <source>
        <dbReference type="ARBA" id="ARBA00022679"/>
    </source>
</evidence>
<keyword evidence="2 6" id="KW-0808">Transferase</keyword>
<keyword evidence="3 6" id="KW-0012">Acyltransferase</keyword>
<protein>
    <submittedName>
        <fullName evidence="6">1-acyl-sn-glycerol-3-phosphate acyltransferase</fullName>
    </submittedName>
</protein>
<feature type="transmembrane region" description="Helical" evidence="4">
    <location>
        <begin position="6"/>
        <end position="35"/>
    </location>
</feature>
<evidence type="ECO:0000259" key="5">
    <source>
        <dbReference type="SMART" id="SM00563"/>
    </source>
</evidence>
<keyword evidence="4" id="KW-0472">Membrane</keyword>
<dbReference type="SUPFAM" id="SSF69593">
    <property type="entry name" value="Glycerol-3-phosphate (1)-acyltransferase"/>
    <property type="match status" value="1"/>
</dbReference>
<accession>A0A1T5ARC9</accession>
<evidence type="ECO:0000313" key="6">
    <source>
        <dbReference type="EMBL" id="SKB37380.1"/>
    </source>
</evidence>
<gene>
    <name evidence="6" type="ORF">SAMN05660349_00823</name>
</gene>
<dbReference type="PANTHER" id="PTHR10434:SF66">
    <property type="entry name" value="PHOSPHOLIPID_GLYCEROL ACYLTRANSFERASE DOMAIN-CONTAINING PROTEIN"/>
    <property type="match status" value="1"/>
</dbReference>
<dbReference type="CDD" id="cd07989">
    <property type="entry name" value="LPLAT_AGPAT-like"/>
    <property type="match status" value="1"/>
</dbReference>
<dbReference type="PROSITE" id="PS51257">
    <property type="entry name" value="PROKAR_LIPOPROTEIN"/>
    <property type="match status" value="1"/>
</dbReference>
<dbReference type="Pfam" id="PF01553">
    <property type="entry name" value="Acyltransferase"/>
    <property type="match status" value="1"/>
</dbReference>
<feature type="domain" description="Phospholipid/glycerol acyltransferase" evidence="5">
    <location>
        <begin position="75"/>
        <end position="189"/>
    </location>
</feature>
<comment type="pathway">
    <text evidence="1">Lipid metabolism.</text>
</comment>
<dbReference type="EMBL" id="FUYQ01000004">
    <property type="protein sequence ID" value="SKB37380.1"/>
    <property type="molecule type" value="Genomic_DNA"/>
</dbReference>
<sequence>MKRILYILYTWLIFVPVFLVLTLLTALVTMAGCFLGNESVFSYWPGRIWSRLTCYLALCPVTVRGREHIPAGKSCVFVANHQGAFDIFLIYGFLGVPFKWVMKEGIGKIPFVGAACRAAGFIFVENKKGGGSVQVIRKAERYLANGTSIVIFPEGSRTYDGKMIRFRKGAYQLAADLKLPLVPITLNGPFEILPIGSLNLKRHRMELIIHPPVSTEGLVPDRKGLELLADQTRQTIASALWEKYR</sequence>
<dbReference type="SMART" id="SM00563">
    <property type="entry name" value="PlsC"/>
    <property type="match status" value="1"/>
</dbReference>
<keyword evidence="4" id="KW-0812">Transmembrane</keyword>
<dbReference type="GO" id="GO:0003841">
    <property type="term" value="F:1-acylglycerol-3-phosphate O-acyltransferase activity"/>
    <property type="evidence" value="ECO:0007669"/>
    <property type="project" value="TreeGrafter"/>
</dbReference>
<keyword evidence="4" id="KW-1133">Transmembrane helix</keyword>
<organism evidence="6 7">
    <name type="scientific">Parabacteroides chartae</name>
    <dbReference type="NCBI Taxonomy" id="1037355"/>
    <lineage>
        <taxon>Bacteria</taxon>
        <taxon>Pseudomonadati</taxon>
        <taxon>Bacteroidota</taxon>
        <taxon>Bacteroidia</taxon>
        <taxon>Bacteroidales</taxon>
        <taxon>Tannerellaceae</taxon>
        <taxon>Parabacteroides</taxon>
    </lineage>
</organism>
<evidence type="ECO:0000256" key="4">
    <source>
        <dbReference type="SAM" id="Phobius"/>
    </source>
</evidence>
<dbReference type="PANTHER" id="PTHR10434">
    <property type="entry name" value="1-ACYL-SN-GLYCEROL-3-PHOSPHATE ACYLTRANSFERASE"/>
    <property type="match status" value="1"/>
</dbReference>
<dbReference type="AlphaFoldDB" id="A0A1T5ARC9"/>
<dbReference type="InterPro" id="IPR002123">
    <property type="entry name" value="Plipid/glycerol_acylTrfase"/>
</dbReference>
<keyword evidence="7" id="KW-1185">Reference proteome</keyword>
<dbReference type="RefSeq" id="WP_079682520.1">
    <property type="nucleotide sequence ID" value="NZ_FUYQ01000004.1"/>
</dbReference>
<name>A0A1T5ARC9_9BACT</name>